<feature type="region of interest" description="Disordered" evidence="1">
    <location>
        <begin position="32"/>
        <end position="51"/>
    </location>
</feature>
<sequence>MKVVIYSIVGLVSAFNHPDPYRQVYQTSKEFPSDLPFVPQEEDPSPSNFPERVFEELEPQDVLLPLPSRQQEEKMYPRTRPQHDSNMQARHMMEKPPATVVQGTSVQTWTFLPQHNVDRLQVDLSTEGRPMEALVELWQGPTNVPQKLRVFSENGQKCPFSTLIEVPADYNTLAVRNIGNLQFPMGAIVVDADTMRPNFSNPLHSTRVTGGPNGYRRIQGNAMGTFNFDRDVVSLQVVLQSEGGPMSARVELTQGPSNTKQFIDIYSQDGLTYPVSLVIETPGNGKVIRIRNTAEIAFPLKAWVEPCTKSLDQKVEVVPRATEPAKRNMLPEDLGANGHPSDKKDAVDIEFQKVVMNNPTRKFSRHFDKRDNQESSPGVLPFFWAKSSKYDGGNDDNQHGHDHHQQAFPPTNGLHP</sequence>
<feature type="region of interest" description="Disordered" evidence="1">
    <location>
        <begin position="386"/>
        <end position="416"/>
    </location>
</feature>
<evidence type="ECO:0000313" key="2">
    <source>
        <dbReference type="EMBL" id="CAJ1937750.1"/>
    </source>
</evidence>
<dbReference type="Proteomes" id="UP001295423">
    <property type="component" value="Unassembled WGS sequence"/>
</dbReference>
<dbReference type="EMBL" id="CAKOGP040000668">
    <property type="protein sequence ID" value="CAJ1937750.1"/>
    <property type="molecule type" value="Genomic_DNA"/>
</dbReference>
<dbReference type="AlphaFoldDB" id="A0AAD2CL02"/>
<feature type="compositionally biased region" description="Basic and acidic residues" evidence="1">
    <location>
        <begin position="396"/>
        <end position="405"/>
    </location>
</feature>
<keyword evidence="3" id="KW-1185">Reference proteome</keyword>
<proteinExistence type="predicted"/>
<evidence type="ECO:0000256" key="1">
    <source>
        <dbReference type="SAM" id="MobiDB-lite"/>
    </source>
</evidence>
<evidence type="ECO:0000313" key="3">
    <source>
        <dbReference type="Proteomes" id="UP001295423"/>
    </source>
</evidence>
<name>A0AAD2CL02_9STRA</name>
<dbReference type="Pfam" id="PF25192">
    <property type="entry name" value="DiatomPyrShell"/>
    <property type="match status" value="1"/>
</dbReference>
<accession>A0AAD2CL02</accession>
<dbReference type="InterPro" id="IPR057491">
    <property type="entry name" value="DiatomPyrShell"/>
</dbReference>
<comment type="caution">
    <text evidence="2">The sequence shown here is derived from an EMBL/GenBank/DDBJ whole genome shotgun (WGS) entry which is preliminary data.</text>
</comment>
<organism evidence="2 3">
    <name type="scientific">Cylindrotheca closterium</name>
    <dbReference type="NCBI Taxonomy" id="2856"/>
    <lineage>
        <taxon>Eukaryota</taxon>
        <taxon>Sar</taxon>
        <taxon>Stramenopiles</taxon>
        <taxon>Ochrophyta</taxon>
        <taxon>Bacillariophyta</taxon>
        <taxon>Bacillariophyceae</taxon>
        <taxon>Bacillariophycidae</taxon>
        <taxon>Bacillariales</taxon>
        <taxon>Bacillariaceae</taxon>
        <taxon>Cylindrotheca</taxon>
    </lineage>
</organism>
<gene>
    <name evidence="2" type="ORF">CYCCA115_LOCUS5799</name>
</gene>
<reference evidence="2" key="1">
    <citation type="submission" date="2023-08" db="EMBL/GenBank/DDBJ databases">
        <authorList>
            <person name="Audoor S."/>
            <person name="Bilcke G."/>
        </authorList>
    </citation>
    <scope>NUCLEOTIDE SEQUENCE</scope>
</reference>
<protein>
    <submittedName>
        <fullName evidence="2">Uncharacterized protein</fullName>
    </submittedName>
</protein>